<dbReference type="PATRIC" id="fig|1256908.3.peg.2411"/>
<dbReference type="InterPro" id="IPR000845">
    <property type="entry name" value="Nucleoside_phosphorylase_d"/>
</dbReference>
<dbReference type="SUPFAM" id="SSF53167">
    <property type="entry name" value="Purine and uridine phosphorylases"/>
    <property type="match status" value="1"/>
</dbReference>
<feature type="binding site" evidence="8">
    <location>
        <begin position="99"/>
        <end position="101"/>
    </location>
    <ligand>
        <name>phosphate</name>
        <dbReference type="ChEBI" id="CHEBI:43474"/>
    </ligand>
</feature>
<comment type="similarity">
    <text evidence="3 7">Belongs to the PNP/MTAP phosphorylase family.</text>
</comment>
<dbReference type="GO" id="GO:0005737">
    <property type="term" value="C:cytoplasm"/>
    <property type="evidence" value="ECO:0007669"/>
    <property type="project" value="TreeGrafter"/>
</dbReference>
<dbReference type="Pfam" id="PF01048">
    <property type="entry name" value="PNP_UDP_1"/>
    <property type="match status" value="1"/>
</dbReference>
<dbReference type="InterPro" id="IPR011270">
    <property type="entry name" value="Pur_Nuc_Pase_Ino/Guo-sp"/>
</dbReference>
<feature type="binding site" evidence="8">
    <location>
        <position position="48"/>
    </location>
    <ligand>
        <name>phosphate</name>
        <dbReference type="ChEBI" id="CHEBI:43474"/>
    </ligand>
</feature>
<evidence type="ECO:0000256" key="5">
    <source>
        <dbReference type="ARBA" id="ARBA00022679"/>
    </source>
</evidence>
<dbReference type="PANTHER" id="PTHR11904">
    <property type="entry name" value="METHYLTHIOADENOSINE/PURINE NUCLEOSIDE PHOSPHORYLASE"/>
    <property type="match status" value="1"/>
</dbReference>
<feature type="binding site" evidence="8">
    <location>
        <position position="211"/>
    </location>
    <ligand>
        <name>a purine D-ribonucleoside</name>
        <dbReference type="ChEBI" id="CHEBI:142355"/>
    </ligand>
</feature>
<dbReference type="AlphaFoldDB" id="U2PH05"/>
<dbReference type="InterPro" id="IPR035994">
    <property type="entry name" value="Nucleoside_phosphorylase_sf"/>
</dbReference>
<dbReference type="Gene3D" id="3.40.50.1580">
    <property type="entry name" value="Nucleoside phosphorylase domain"/>
    <property type="match status" value="1"/>
</dbReference>
<evidence type="ECO:0000256" key="4">
    <source>
        <dbReference type="ARBA" id="ARBA00022676"/>
    </source>
</evidence>
<comment type="catalytic activity">
    <reaction evidence="6">
        <text>a purine 2'-deoxy-D-ribonucleoside + phosphate = a purine nucleobase + 2-deoxy-alpha-D-ribose 1-phosphate</text>
        <dbReference type="Rhea" id="RHEA:36431"/>
        <dbReference type="ChEBI" id="CHEBI:26386"/>
        <dbReference type="ChEBI" id="CHEBI:43474"/>
        <dbReference type="ChEBI" id="CHEBI:57259"/>
        <dbReference type="ChEBI" id="CHEBI:142361"/>
        <dbReference type="EC" id="2.4.2.1"/>
    </reaction>
</comment>
<dbReference type="EC" id="2.4.2.1" evidence="7"/>
<dbReference type="HOGENOM" id="CLU_054456_1_0_9"/>
<dbReference type="GO" id="GO:0009116">
    <property type="term" value="P:nucleoside metabolic process"/>
    <property type="evidence" value="ECO:0007669"/>
    <property type="project" value="InterPro"/>
</dbReference>
<dbReference type="GO" id="GO:0004731">
    <property type="term" value="F:purine-nucleoside phosphorylase activity"/>
    <property type="evidence" value="ECO:0007669"/>
    <property type="project" value="UniProtKB-EC"/>
</dbReference>
<evidence type="ECO:0000313" key="11">
    <source>
        <dbReference type="Proteomes" id="UP000016608"/>
    </source>
</evidence>
<evidence type="ECO:0000256" key="2">
    <source>
        <dbReference type="ARBA" id="ARBA00005058"/>
    </source>
</evidence>
<keyword evidence="11" id="KW-1185">Reference proteome</keyword>
<feature type="binding site" evidence="8">
    <location>
        <position position="131"/>
    </location>
    <ligand>
        <name>phosphate</name>
        <dbReference type="ChEBI" id="CHEBI:43474"/>
    </ligand>
</feature>
<evidence type="ECO:0000259" key="9">
    <source>
        <dbReference type="Pfam" id="PF01048"/>
    </source>
</evidence>
<dbReference type="Proteomes" id="UP000016608">
    <property type="component" value="Unassembled WGS sequence"/>
</dbReference>
<sequence length="293" mass="32257">MKSITIQHKTEKKEKDGMSKEYDKLLRCYHSVREKISFEPQVALILGSGLGDYAEQIQVEAVLDYHDIEGFPVSTVLGHKGRFVFGYIQNVPVVIMQGRVHFYEGYDMHDVVLPTRLMGMLGAKVLFLTNAAGGMQKGMHAGDFMLITGHISSFVPSPLIGPNIEELGTRFPDMSEVYKKDLQEIIRNTAINCGIPLKEGVYVQTTGPNYETPEEIRMYRSLGADAVGMSTACEAMAANHMGMRVCGISCISNLAAGISENPLTHAEIQETADRVAPLFQQLITASIVNIANQ</sequence>
<comment type="caution">
    <text evidence="10">The sequence shown here is derived from an EMBL/GenBank/DDBJ whole genome shotgun (WGS) entry which is preliminary data.</text>
</comment>
<feature type="binding site" evidence="8">
    <location>
        <position position="230"/>
    </location>
    <ligand>
        <name>phosphate</name>
        <dbReference type="ChEBI" id="CHEBI:43474"/>
    </ligand>
</feature>
<dbReference type="eggNOG" id="COG0005">
    <property type="taxonomic scope" value="Bacteria"/>
</dbReference>
<dbReference type="EMBL" id="AWVJ01000162">
    <property type="protein sequence ID" value="ERK43024.1"/>
    <property type="molecule type" value="Genomic_DNA"/>
</dbReference>
<dbReference type="NCBIfam" id="TIGR01700">
    <property type="entry name" value="PNPH"/>
    <property type="match status" value="1"/>
</dbReference>
<dbReference type="UniPathway" id="UPA00606"/>
<evidence type="ECO:0000256" key="7">
    <source>
        <dbReference type="PIRNR" id="PIRNR000477"/>
    </source>
</evidence>
<dbReference type="CDD" id="cd09009">
    <property type="entry name" value="PNP-EcPNPII_like"/>
    <property type="match status" value="1"/>
</dbReference>
<evidence type="ECO:0000256" key="3">
    <source>
        <dbReference type="ARBA" id="ARBA00006751"/>
    </source>
</evidence>
<feature type="binding site" evidence="8">
    <location>
        <position position="253"/>
    </location>
    <ligand>
        <name>a purine D-ribonucleoside</name>
        <dbReference type="ChEBI" id="CHEBI:142355"/>
    </ligand>
</feature>
<dbReference type="PIRSF" id="PIRSF000477">
    <property type="entry name" value="PurNPase"/>
    <property type="match status" value="1"/>
</dbReference>
<keyword evidence="4 7" id="KW-0328">Glycosyltransferase</keyword>
<protein>
    <recommendedName>
        <fullName evidence="7">Purine nucleoside phosphorylase</fullName>
        <ecNumber evidence="7">2.4.2.1</ecNumber>
    </recommendedName>
    <alternativeName>
        <fullName evidence="7">Inosine-guanosine phosphorylase</fullName>
    </alternativeName>
</protein>
<dbReference type="PANTHER" id="PTHR11904:SF9">
    <property type="entry name" value="PURINE NUCLEOSIDE PHOSPHORYLASE-RELATED"/>
    <property type="match status" value="1"/>
</dbReference>
<reference evidence="10 11" key="1">
    <citation type="submission" date="2013-06" db="EMBL/GenBank/DDBJ databases">
        <authorList>
            <person name="Weinstock G."/>
            <person name="Sodergren E."/>
            <person name="Lobos E.A."/>
            <person name="Fulton L."/>
            <person name="Fulton R."/>
            <person name="Courtney L."/>
            <person name="Fronick C."/>
            <person name="O'Laughlin M."/>
            <person name="Godfrey J."/>
            <person name="Wilson R.M."/>
            <person name="Miner T."/>
            <person name="Farmer C."/>
            <person name="Delehaunty K."/>
            <person name="Cordes M."/>
            <person name="Minx P."/>
            <person name="Tomlinson C."/>
            <person name="Chen J."/>
            <person name="Wollam A."/>
            <person name="Pepin K.H."/>
            <person name="Bhonagiri V."/>
            <person name="Zhang X."/>
            <person name="Warren W."/>
            <person name="Mitreva M."/>
            <person name="Mardis E.R."/>
            <person name="Wilson R.K."/>
        </authorList>
    </citation>
    <scope>NUCLEOTIDE SEQUENCE [LARGE SCALE GENOMIC DNA]</scope>
    <source>
        <strain evidence="10 11">ATCC 29099</strain>
    </source>
</reference>
<dbReference type="InterPro" id="IPR011268">
    <property type="entry name" value="Purine_phosphorylase"/>
</dbReference>
<name>U2PH05_EUBRA</name>
<evidence type="ECO:0000256" key="8">
    <source>
        <dbReference type="PIRSR" id="PIRSR000477-2"/>
    </source>
</evidence>
<keyword evidence="5 7" id="KW-0808">Transferase</keyword>
<evidence type="ECO:0000256" key="1">
    <source>
        <dbReference type="ARBA" id="ARBA00002678"/>
    </source>
</evidence>
<accession>U2PH05</accession>
<proteinExistence type="inferred from homology"/>
<evidence type="ECO:0000256" key="6">
    <source>
        <dbReference type="ARBA" id="ARBA00048556"/>
    </source>
</evidence>
<dbReference type="NCBIfam" id="NF006054">
    <property type="entry name" value="PRK08202.1"/>
    <property type="match status" value="1"/>
</dbReference>
<dbReference type="NCBIfam" id="TIGR01697">
    <property type="entry name" value="PNPH-PUNA-XAPA"/>
    <property type="match status" value="1"/>
</dbReference>
<evidence type="ECO:0000313" key="10">
    <source>
        <dbReference type="EMBL" id="ERK43024.1"/>
    </source>
</evidence>
<comment type="pathway">
    <text evidence="2 7">Purine metabolism; purine nucleoside salvage.</text>
</comment>
<feature type="binding site" evidence="8">
    <location>
        <position position="79"/>
    </location>
    <ligand>
        <name>phosphate</name>
        <dbReference type="ChEBI" id="CHEBI:43474"/>
    </ligand>
</feature>
<gene>
    <name evidence="10" type="ORF">HMPREF0373_02621</name>
</gene>
<comment type="function">
    <text evidence="1">The purine nucleoside phosphorylases catalyze the phosphorolytic breakdown of the N-glycosidic bond in the beta-(deoxy)ribonucleoside molecules, with the formation of the corresponding free purine bases and pentose-1-phosphate. Cleaves guanosine, inosine, 2'-deoxyguanosine and 2'-deoxyinosine.</text>
</comment>
<feature type="domain" description="Nucleoside phosphorylase" evidence="9">
    <location>
        <begin position="42"/>
        <end position="287"/>
    </location>
</feature>
<organism evidence="10 11">
    <name type="scientific">Eubacterium ramulus ATCC 29099</name>
    <dbReference type="NCBI Taxonomy" id="1256908"/>
    <lineage>
        <taxon>Bacteria</taxon>
        <taxon>Bacillati</taxon>
        <taxon>Bacillota</taxon>
        <taxon>Clostridia</taxon>
        <taxon>Eubacteriales</taxon>
        <taxon>Eubacteriaceae</taxon>
        <taxon>Eubacterium</taxon>
    </lineage>
</organism>